<dbReference type="Pfam" id="PF03992">
    <property type="entry name" value="ABM"/>
    <property type="match status" value="1"/>
</dbReference>
<dbReference type="PANTHER" id="PTHR33336:SF15">
    <property type="entry name" value="ABM DOMAIN-CONTAINING PROTEIN"/>
    <property type="match status" value="1"/>
</dbReference>
<name>A0A2S6HVD7_9FIRM</name>
<protein>
    <submittedName>
        <fullName evidence="2">Quinol monooxygenase YgiN</fullName>
    </submittedName>
</protein>
<evidence type="ECO:0000313" key="3">
    <source>
        <dbReference type="Proteomes" id="UP000237749"/>
    </source>
</evidence>
<sequence>MIKVIARSVIKENHLSDALEIYRHLVAETVKETGCIAYELFQELNNPNILTLIEEWEDMEALQRHTQTPHFITLVEQLSLFEKELPVLIYKKLF</sequence>
<dbReference type="AlphaFoldDB" id="A0A2S6HVD7"/>
<keyword evidence="2" id="KW-0560">Oxidoreductase</keyword>
<accession>A0A2S6HVD7</accession>
<dbReference type="InterPro" id="IPR007138">
    <property type="entry name" value="ABM_dom"/>
</dbReference>
<gene>
    <name evidence="2" type="ORF">BXY41_10330</name>
</gene>
<dbReference type="Gene3D" id="3.30.70.100">
    <property type="match status" value="1"/>
</dbReference>
<keyword evidence="2" id="KW-0503">Monooxygenase</keyword>
<organism evidence="2 3">
    <name type="scientific">Lacrimispora xylanisolvens</name>
    <dbReference type="NCBI Taxonomy" id="384636"/>
    <lineage>
        <taxon>Bacteria</taxon>
        <taxon>Bacillati</taxon>
        <taxon>Bacillota</taxon>
        <taxon>Clostridia</taxon>
        <taxon>Lachnospirales</taxon>
        <taxon>Lachnospiraceae</taxon>
        <taxon>Lacrimispora</taxon>
    </lineage>
</organism>
<dbReference type="GO" id="GO:0004497">
    <property type="term" value="F:monooxygenase activity"/>
    <property type="evidence" value="ECO:0007669"/>
    <property type="project" value="UniProtKB-KW"/>
</dbReference>
<evidence type="ECO:0000259" key="1">
    <source>
        <dbReference type="PROSITE" id="PS51725"/>
    </source>
</evidence>
<dbReference type="PANTHER" id="PTHR33336">
    <property type="entry name" value="QUINOL MONOOXYGENASE YGIN-RELATED"/>
    <property type="match status" value="1"/>
</dbReference>
<dbReference type="Proteomes" id="UP000237749">
    <property type="component" value="Unassembled WGS sequence"/>
</dbReference>
<reference evidence="2 3" key="1">
    <citation type="submission" date="2018-02" db="EMBL/GenBank/DDBJ databases">
        <title>Genomic Encyclopedia of Archaeal and Bacterial Type Strains, Phase II (KMG-II): from individual species to whole genera.</title>
        <authorList>
            <person name="Goeker M."/>
        </authorList>
    </citation>
    <scope>NUCLEOTIDE SEQUENCE [LARGE SCALE GENOMIC DNA]</scope>
    <source>
        <strain evidence="2 3">DSM 3808</strain>
    </source>
</reference>
<proteinExistence type="predicted"/>
<evidence type="ECO:0000313" key="2">
    <source>
        <dbReference type="EMBL" id="PPK81823.1"/>
    </source>
</evidence>
<dbReference type="SUPFAM" id="SSF54909">
    <property type="entry name" value="Dimeric alpha+beta barrel"/>
    <property type="match status" value="1"/>
</dbReference>
<feature type="domain" description="ABM" evidence="1">
    <location>
        <begin position="2"/>
        <end position="90"/>
    </location>
</feature>
<keyword evidence="3" id="KW-1185">Reference proteome</keyword>
<dbReference type="EMBL" id="PTJA01000003">
    <property type="protein sequence ID" value="PPK81823.1"/>
    <property type="molecule type" value="Genomic_DNA"/>
</dbReference>
<dbReference type="InterPro" id="IPR050744">
    <property type="entry name" value="AI-2_Isomerase_LsrG"/>
</dbReference>
<dbReference type="PROSITE" id="PS51725">
    <property type="entry name" value="ABM"/>
    <property type="match status" value="1"/>
</dbReference>
<comment type="caution">
    <text evidence="2">The sequence shown here is derived from an EMBL/GenBank/DDBJ whole genome shotgun (WGS) entry which is preliminary data.</text>
</comment>
<dbReference type="RefSeq" id="WP_170072235.1">
    <property type="nucleotide sequence ID" value="NZ_PTJA01000003.1"/>
</dbReference>
<dbReference type="InterPro" id="IPR011008">
    <property type="entry name" value="Dimeric_a/b-barrel"/>
</dbReference>